<sequence length="854" mass="92512">MLTAEPVAVVPVLDGSSDDINERVAGPEEPSLCRVDEEQQKESEPRALAAEDARPKATLLVNRLYLTALAVSLLWISSLPMAQFIMNRVLPSATSNDKVSESITQALTFVQSEAEKYSLCMSTRETRCTSAISRASASEEGRVAGIQIENEASLAQWSLDSDSCKAERQDALLLLSNLQANGDFFLQDVRTNSSDARCAGIDALIAQESAKQASLELASSFQAEADSLVAELAETMQARASYDAQYLTSKREAAAAYADTAKSNFAGQLETLEALRNESLQLSHCLRGEYDETTSTSCANVATKLEKIPKMAASSYAQAIQAYDELETRVDSMQTTLQSFQDAYDTFVNGLALRIVSWVLDPPSLNVQEIVTNALLDRVLPESTMQEFQTKLDAAEKSLEASLSKLANASSASVVAITDAQTQSATQESDEQDTLLRQLLVDYVPPETATLERAQAAVEAYTALEADFTESLEDIVDELGSASTSLQNTSVSVAGLDTIDSLLGTTTTNDVISSFETGSWDVFLYSGMQFQDFVDGWDKVSDLALLFDVIFRCFTTLQVVHRYMRISRVVTPPVDMREHNAGRPLGRPPQQTPLQRVAALALHPAAGALVLAGFAWAVAATAAALYMPLFERFVEGCVRADSADPGTFLTQNAATFASQFATREGASVAAGAIDRLNEFSSLTCASNLVSSQQVLVNQSQNAELLIAAATEAAGDLEAILECIDLDAAAFSKSSIASLVRLTSCKMNAGAAISEWAIRLDGTYDCEVLEPCAFDCTLPNDDLLAYWTWKAGCEGEGSLHHLVLQCDGFVAVSVIAKLELQHQHQHQQLQREVYLQNCERLRPSMRVSLDVNFNL</sequence>
<dbReference type="InParanoid" id="A0A2R5GJ98"/>
<organism evidence="3 4">
    <name type="scientific">Hondaea fermentalgiana</name>
    <dbReference type="NCBI Taxonomy" id="2315210"/>
    <lineage>
        <taxon>Eukaryota</taxon>
        <taxon>Sar</taxon>
        <taxon>Stramenopiles</taxon>
        <taxon>Bigyra</taxon>
        <taxon>Labyrinthulomycetes</taxon>
        <taxon>Thraustochytrida</taxon>
        <taxon>Thraustochytriidae</taxon>
        <taxon>Hondaea</taxon>
    </lineage>
</organism>
<evidence type="ECO:0000256" key="1">
    <source>
        <dbReference type="SAM" id="Coils"/>
    </source>
</evidence>
<keyword evidence="2" id="KW-0472">Membrane</keyword>
<dbReference type="AlphaFoldDB" id="A0A2R5GJ98"/>
<keyword evidence="2" id="KW-1133">Transmembrane helix</keyword>
<feature type="transmembrane region" description="Helical" evidence="2">
    <location>
        <begin position="64"/>
        <end position="86"/>
    </location>
</feature>
<accession>A0A2R5GJ98</accession>
<dbReference type="Proteomes" id="UP000241890">
    <property type="component" value="Unassembled WGS sequence"/>
</dbReference>
<protein>
    <submittedName>
        <fullName evidence="3">Uncharacterized protein</fullName>
    </submittedName>
</protein>
<feature type="coiled-coil region" evidence="1">
    <location>
        <begin position="316"/>
        <end position="343"/>
    </location>
</feature>
<keyword evidence="2" id="KW-0812">Transmembrane</keyword>
<evidence type="ECO:0000256" key="2">
    <source>
        <dbReference type="SAM" id="Phobius"/>
    </source>
</evidence>
<name>A0A2R5GJ98_9STRA</name>
<gene>
    <name evidence="3" type="ORF">FCC1311_071812</name>
</gene>
<proteinExistence type="predicted"/>
<dbReference type="EMBL" id="BEYU01000086">
    <property type="protein sequence ID" value="GBG30960.1"/>
    <property type="molecule type" value="Genomic_DNA"/>
</dbReference>
<evidence type="ECO:0000313" key="4">
    <source>
        <dbReference type="Proteomes" id="UP000241890"/>
    </source>
</evidence>
<comment type="caution">
    <text evidence="3">The sequence shown here is derived from an EMBL/GenBank/DDBJ whole genome shotgun (WGS) entry which is preliminary data.</text>
</comment>
<keyword evidence="1" id="KW-0175">Coiled coil</keyword>
<reference evidence="3 4" key="1">
    <citation type="submission" date="2017-12" db="EMBL/GenBank/DDBJ databases">
        <title>Sequencing, de novo assembly and annotation of complete genome of a new Thraustochytrid species, strain FCC1311.</title>
        <authorList>
            <person name="Sedici K."/>
            <person name="Godart F."/>
            <person name="Aiese Cigliano R."/>
            <person name="Sanseverino W."/>
            <person name="Barakat M."/>
            <person name="Ortet P."/>
            <person name="Marechal E."/>
            <person name="Cagnac O."/>
            <person name="Amato A."/>
        </authorList>
    </citation>
    <scope>NUCLEOTIDE SEQUENCE [LARGE SCALE GENOMIC DNA]</scope>
</reference>
<keyword evidence="4" id="KW-1185">Reference proteome</keyword>
<evidence type="ECO:0000313" key="3">
    <source>
        <dbReference type="EMBL" id="GBG30960.1"/>
    </source>
</evidence>